<evidence type="ECO:0000313" key="2">
    <source>
        <dbReference type="Proteomes" id="UP000024533"/>
    </source>
</evidence>
<name>A0A059IYT0_TRIIM</name>
<dbReference type="Proteomes" id="UP000024533">
    <property type="component" value="Unassembled WGS sequence"/>
</dbReference>
<reference evidence="1 2" key="1">
    <citation type="submission" date="2014-02" db="EMBL/GenBank/DDBJ databases">
        <title>The Genome Sequence of Trichophyton interdigitale MR816.</title>
        <authorList>
            <consortium name="The Broad Institute Genomics Platform"/>
            <person name="Cuomo C.A."/>
            <person name="White T.C."/>
            <person name="Graser Y."/>
            <person name="Martinez-Rossi N."/>
            <person name="Heitman J."/>
            <person name="Young S.K."/>
            <person name="Zeng Q."/>
            <person name="Gargeya S."/>
            <person name="Abouelleil A."/>
            <person name="Alvarado L."/>
            <person name="Chapman S.B."/>
            <person name="Gainer-Dewar J."/>
            <person name="Goldberg J."/>
            <person name="Griggs A."/>
            <person name="Gujja S."/>
            <person name="Hansen M."/>
            <person name="Howarth C."/>
            <person name="Imamovic A."/>
            <person name="Larimer J."/>
            <person name="Martinez D."/>
            <person name="Murphy C."/>
            <person name="Pearson M.D."/>
            <person name="Persinoti G."/>
            <person name="Poon T."/>
            <person name="Priest M."/>
            <person name="Roberts A.D."/>
            <person name="Saif S."/>
            <person name="Shea T.D."/>
            <person name="Sykes S.N."/>
            <person name="Wortman J."/>
            <person name="Nusbaum C."/>
            <person name="Birren B."/>
        </authorList>
    </citation>
    <scope>NUCLEOTIDE SEQUENCE [LARGE SCALE GENOMIC DNA]</scope>
    <source>
        <strain evidence="1 2">MR816</strain>
    </source>
</reference>
<accession>A0A059IYT0</accession>
<keyword evidence="2" id="KW-1185">Reference proteome</keyword>
<dbReference type="HOGENOM" id="CLU_2098573_0_0_1"/>
<protein>
    <submittedName>
        <fullName evidence="1">Uncharacterized protein</fullName>
    </submittedName>
</protein>
<gene>
    <name evidence="1" type="ORF">H109_07278</name>
</gene>
<sequence length="116" mass="13139">MALLVNRIGEVACFIGHDDPGGRCKSWLLWFAHETTMTMTMMGDGDGDDGHGRLACLIRVYAQGGGRREARDEEQQQQQVPWTLWACGTPRKGEDEDVLEVGHTYRQRMRGRMTEV</sequence>
<evidence type="ECO:0000313" key="1">
    <source>
        <dbReference type="EMBL" id="KDB20771.1"/>
    </source>
</evidence>
<comment type="caution">
    <text evidence="1">The sequence shown here is derived from an EMBL/GenBank/DDBJ whole genome shotgun (WGS) entry which is preliminary data.</text>
</comment>
<dbReference type="AlphaFoldDB" id="A0A059IYT0"/>
<proteinExistence type="predicted"/>
<organism evidence="1 2">
    <name type="scientific">Trichophyton interdigitale (strain MR816)</name>
    <dbReference type="NCBI Taxonomy" id="1215338"/>
    <lineage>
        <taxon>Eukaryota</taxon>
        <taxon>Fungi</taxon>
        <taxon>Dikarya</taxon>
        <taxon>Ascomycota</taxon>
        <taxon>Pezizomycotina</taxon>
        <taxon>Eurotiomycetes</taxon>
        <taxon>Eurotiomycetidae</taxon>
        <taxon>Onygenales</taxon>
        <taxon>Arthrodermataceae</taxon>
        <taxon>Trichophyton</taxon>
    </lineage>
</organism>
<dbReference type="EMBL" id="AOKY01000699">
    <property type="protein sequence ID" value="KDB20771.1"/>
    <property type="molecule type" value="Genomic_DNA"/>
</dbReference>